<keyword evidence="1" id="KW-0812">Transmembrane</keyword>
<feature type="transmembrane region" description="Helical" evidence="1">
    <location>
        <begin position="337"/>
        <end position="353"/>
    </location>
</feature>
<protein>
    <recommendedName>
        <fullName evidence="4">Glycosyltransferase RgtA/B/C/D-like domain-containing protein</fullName>
    </recommendedName>
</protein>
<name>A0A2N6UKE9_9FIRM</name>
<dbReference type="AlphaFoldDB" id="A0A2N6UKE9"/>
<reference evidence="2 3" key="1">
    <citation type="submission" date="2017-09" db="EMBL/GenBank/DDBJ databases">
        <title>Bacterial strain isolated from the female urinary microbiota.</title>
        <authorList>
            <person name="Thomas-White K."/>
            <person name="Kumar N."/>
            <person name="Forster S."/>
            <person name="Putonti C."/>
            <person name="Lawley T."/>
            <person name="Wolfe A.J."/>
        </authorList>
    </citation>
    <scope>NUCLEOTIDE SEQUENCE [LARGE SCALE GENOMIC DNA]</scope>
    <source>
        <strain evidence="2 3">UMB0204</strain>
    </source>
</reference>
<evidence type="ECO:0008006" key="4">
    <source>
        <dbReference type="Google" id="ProtNLM"/>
    </source>
</evidence>
<evidence type="ECO:0000313" key="2">
    <source>
        <dbReference type="EMBL" id="PMC82328.1"/>
    </source>
</evidence>
<sequence>MIFIKIIFLLLAFLGFSLFIKEKFSVDTVFIPFIYVSTLSSLVYILAMLSMMKEGVYIFHISFFVIFFYYIYKKKDIAIIFKDLYLFFIIGLLLTFYLYNKEFIHYDNFSHWGRISRFLIENDRINDSRDTIISFNSYPQMSAYFIYGLTRPLGFSENYNLIANALAIFSGYFVFYKACKKSILNTLMFCIFSIYIFFDNISIDTLLVDTLISTSSFALFSFIYEYTFNKKDKNYYLLFPMFIFVTLIKNSSIYFSMIAIAYLCIRNRKDNIKIAISCFLTTLFSQKIWSNHVKHTFDSLGKHSMNLTEYRNVFGEKNKSDIINITKNFIKAVFDDKIIFILLLIIIVAYFCNKRSTILKKLLIFTVVSYALYQLGNYFMYIFSMPKGEALQLAGYGRYLKTIRFYLILVVSYIIFLNYKTFCSKIMIWGLMIYLTLNPLKALMNKNTDKTAQINKKMLEKYRDENHIGANKNILVKMKEKDGSYYYAYMGQYIFKTNKVKITYIDDEEKINKNDYDYFIDLSK</sequence>
<feature type="transmembrane region" description="Helical" evidence="1">
    <location>
        <begin position="29"/>
        <end position="49"/>
    </location>
</feature>
<evidence type="ECO:0000313" key="3">
    <source>
        <dbReference type="Proteomes" id="UP000235658"/>
    </source>
</evidence>
<dbReference type="GeneID" id="84577743"/>
<dbReference type="Proteomes" id="UP000235658">
    <property type="component" value="Unassembled WGS sequence"/>
</dbReference>
<feature type="transmembrane region" description="Helical" evidence="1">
    <location>
        <begin position="159"/>
        <end position="176"/>
    </location>
</feature>
<keyword evidence="1" id="KW-1133">Transmembrane helix</keyword>
<organism evidence="2 3">
    <name type="scientific">Anaerococcus hydrogenalis</name>
    <dbReference type="NCBI Taxonomy" id="33029"/>
    <lineage>
        <taxon>Bacteria</taxon>
        <taxon>Bacillati</taxon>
        <taxon>Bacillota</taxon>
        <taxon>Tissierellia</taxon>
        <taxon>Tissierellales</taxon>
        <taxon>Peptoniphilaceae</taxon>
        <taxon>Anaerococcus</taxon>
    </lineage>
</organism>
<feature type="transmembrane region" description="Helical" evidence="1">
    <location>
        <begin position="182"/>
        <end position="198"/>
    </location>
</feature>
<evidence type="ECO:0000256" key="1">
    <source>
        <dbReference type="SAM" id="Phobius"/>
    </source>
</evidence>
<feature type="transmembrane region" description="Helical" evidence="1">
    <location>
        <begin position="403"/>
        <end position="419"/>
    </location>
</feature>
<proteinExistence type="predicted"/>
<dbReference type="EMBL" id="PNHP01000001">
    <property type="protein sequence ID" value="PMC82328.1"/>
    <property type="molecule type" value="Genomic_DNA"/>
</dbReference>
<dbReference type="RefSeq" id="WP_102197422.1">
    <property type="nucleotide sequence ID" value="NZ_CAUPDS010000009.1"/>
</dbReference>
<gene>
    <name evidence="2" type="ORF">CJ192_00935</name>
</gene>
<feature type="transmembrane region" description="Helical" evidence="1">
    <location>
        <begin position="56"/>
        <end position="72"/>
    </location>
</feature>
<keyword evidence="1" id="KW-0472">Membrane</keyword>
<feature type="transmembrane region" description="Helical" evidence="1">
    <location>
        <begin position="362"/>
        <end position="383"/>
    </location>
</feature>
<feature type="transmembrane region" description="Helical" evidence="1">
    <location>
        <begin position="236"/>
        <end position="265"/>
    </location>
</feature>
<accession>A0A2N6UKE9</accession>
<feature type="transmembrane region" description="Helical" evidence="1">
    <location>
        <begin position="78"/>
        <end position="99"/>
    </location>
</feature>
<comment type="caution">
    <text evidence="2">The sequence shown here is derived from an EMBL/GenBank/DDBJ whole genome shotgun (WGS) entry which is preliminary data.</text>
</comment>
<feature type="transmembrane region" description="Helical" evidence="1">
    <location>
        <begin position="205"/>
        <end position="224"/>
    </location>
</feature>